<name>A0A1Y5I867_OSTTA</name>
<organism evidence="5">
    <name type="scientific">Ostreococcus tauri</name>
    <name type="common">Marine green alga</name>
    <dbReference type="NCBI Taxonomy" id="70448"/>
    <lineage>
        <taxon>Eukaryota</taxon>
        <taxon>Viridiplantae</taxon>
        <taxon>Chlorophyta</taxon>
        <taxon>Mamiellophyceae</taxon>
        <taxon>Mamiellales</taxon>
        <taxon>Bathycoccaceae</taxon>
        <taxon>Ostreococcus</taxon>
    </lineage>
</organism>
<keyword evidence="2" id="KW-0285">Flavoprotein</keyword>
<dbReference type="GO" id="GO:0016491">
    <property type="term" value="F:oxidoreductase activity"/>
    <property type="evidence" value="ECO:0007669"/>
    <property type="project" value="InterPro"/>
</dbReference>
<evidence type="ECO:0000256" key="2">
    <source>
        <dbReference type="ARBA" id="ARBA00022630"/>
    </source>
</evidence>
<dbReference type="InterPro" id="IPR023753">
    <property type="entry name" value="FAD/NAD-binding_dom"/>
</dbReference>
<evidence type="ECO:0000259" key="4">
    <source>
        <dbReference type="Pfam" id="PF07992"/>
    </source>
</evidence>
<dbReference type="Pfam" id="PF07992">
    <property type="entry name" value="Pyr_redox_2"/>
    <property type="match status" value="2"/>
</dbReference>
<sequence>MIRTALGATRAVGYGTLVIASGGVPRSPTPAGAATGAVDVRFVRDVESVESVARALGDAARGAKRVAVVGNGGVALELVDALCGRGVETGEASSEASSDDDLGELVWLVRHDAIGDAFFDVDAGGFLARALERRRAAASTGAAKTRAFLRAEIPLTRDRGRKRARAGHGTAKTRAGFGAAAGPDWLDDFDRAAGVGGRRRRMRLRVVKNAEIRDATRDETTNVSALTLSDGTTIDVDIVVAAAGVDPRCDWLPESAAPRSKVDGGVLVDECMRTVGAHADSIFAVGDACSMESRSAAPDVPWFQMRLWSQAAQTGAFAARVVAGVADAEAFGFNFELFTHVTTFFGLKVVLLGLYNAQKLEGERDEDVVTYQRETLDGDAPTYVRVLLARGRMRGAVLIGDTDLEETFENLILDRVDLSRFGATLLDPELDLEDYFD</sequence>
<dbReference type="EMBL" id="KZ155787">
    <property type="protein sequence ID" value="OUS45676.1"/>
    <property type="molecule type" value="Genomic_DNA"/>
</dbReference>
<dbReference type="eggNOG" id="KOG2755">
    <property type="taxonomic scope" value="Eukaryota"/>
</dbReference>
<dbReference type="Proteomes" id="UP000195557">
    <property type="component" value="Unassembled WGS sequence"/>
</dbReference>
<dbReference type="PANTHER" id="PTHR43429:SF2">
    <property type="entry name" value="PYRIDINE NUCLEOTIDE-DISULFIDE OXIDOREDUCTASE DOMAIN-CONTAINING PROTEIN 1"/>
    <property type="match status" value="1"/>
</dbReference>
<dbReference type="AlphaFoldDB" id="A0A1Y5I867"/>
<feature type="domain" description="FAD/NAD(P)-binding" evidence="4">
    <location>
        <begin position="200"/>
        <end position="315"/>
    </location>
</feature>
<dbReference type="SUPFAM" id="SSF51905">
    <property type="entry name" value="FAD/NAD(P)-binding domain"/>
    <property type="match status" value="1"/>
</dbReference>
<feature type="domain" description="FAD/NAD(P)-binding" evidence="4">
    <location>
        <begin position="7"/>
        <end position="133"/>
    </location>
</feature>
<proteinExistence type="predicted"/>
<dbReference type="Gene3D" id="3.50.50.60">
    <property type="entry name" value="FAD/NAD(P)-binding domain"/>
    <property type="match status" value="4"/>
</dbReference>
<gene>
    <name evidence="5" type="ORF">BE221DRAFT_148072</name>
</gene>
<reference evidence="5" key="1">
    <citation type="submission" date="2017-04" db="EMBL/GenBank/DDBJ databases">
        <title>Population genomics of picophytoplankton unveils novel chromosome hypervariability.</title>
        <authorList>
            <consortium name="DOE Joint Genome Institute"/>
            <person name="Blanc-Mathieu R."/>
            <person name="Krasovec M."/>
            <person name="Hebrard M."/>
            <person name="Yau S."/>
            <person name="Desgranges E."/>
            <person name="Martin J."/>
            <person name="Schackwitz W."/>
            <person name="Kuo A."/>
            <person name="Salin G."/>
            <person name="Donnadieu C."/>
            <person name="Desdevises Y."/>
            <person name="Sanchez-Ferandin S."/>
            <person name="Moreau H."/>
            <person name="Rivals E."/>
            <person name="Grigoriev I.V."/>
            <person name="Grimsley N."/>
            <person name="Eyre-Walker A."/>
            <person name="Piganeau G."/>
        </authorList>
    </citation>
    <scope>NUCLEOTIDE SEQUENCE [LARGE SCALE GENOMIC DNA]</scope>
    <source>
        <strain evidence="5">RCC 1115</strain>
    </source>
</reference>
<dbReference type="InterPro" id="IPR050260">
    <property type="entry name" value="FAD-bd_OxRdtase"/>
</dbReference>
<keyword evidence="3" id="KW-0274">FAD</keyword>
<comment type="cofactor">
    <cofactor evidence="1">
        <name>FAD</name>
        <dbReference type="ChEBI" id="CHEBI:57692"/>
    </cofactor>
</comment>
<dbReference type="InterPro" id="IPR036188">
    <property type="entry name" value="FAD/NAD-bd_sf"/>
</dbReference>
<evidence type="ECO:0000256" key="3">
    <source>
        <dbReference type="ARBA" id="ARBA00022827"/>
    </source>
</evidence>
<evidence type="ECO:0000256" key="1">
    <source>
        <dbReference type="ARBA" id="ARBA00001974"/>
    </source>
</evidence>
<accession>A0A1Y5I867</accession>
<protein>
    <recommendedName>
        <fullName evidence="4">FAD/NAD(P)-binding domain-containing protein</fullName>
    </recommendedName>
</protein>
<evidence type="ECO:0000313" key="5">
    <source>
        <dbReference type="EMBL" id="OUS45676.1"/>
    </source>
</evidence>
<dbReference type="PANTHER" id="PTHR43429">
    <property type="entry name" value="PYRIDINE NUCLEOTIDE-DISULFIDE OXIDOREDUCTASE DOMAIN-CONTAINING"/>
    <property type="match status" value="1"/>
</dbReference>